<name>M2N0E5_BAUPA</name>
<dbReference type="HOGENOM" id="CLU_912109_0_0_1"/>
<gene>
    <name evidence="2" type="ORF">BAUCODRAFT_575317</name>
</gene>
<evidence type="ECO:0000256" key="1">
    <source>
        <dbReference type="SAM" id="MobiDB-lite"/>
    </source>
</evidence>
<dbReference type="AlphaFoldDB" id="M2N0E5"/>
<dbReference type="KEGG" id="bcom:BAUCODRAFT_575317"/>
<organism evidence="2 3">
    <name type="scientific">Baudoinia panamericana (strain UAMH 10762)</name>
    <name type="common">Angels' share fungus</name>
    <name type="synonym">Baudoinia compniacensis (strain UAMH 10762)</name>
    <dbReference type="NCBI Taxonomy" id="717646"/>
    <lineage>
        <taxon>Eukaryota</taxon>
        <taxon>Fungi</taxon>
        <taxon>Dikarya</taxon>
        <taxon>Ascomycota</taxon>
        <taxon>Pezizomycotina</taxon>
        <taxon>Dothideomycetes</taxon>
        <taxon>Dothideomycetidae</taxon>
        <taxon>Mycosphaerellales</taxon>
        <taxon>Teratosphaeriaceae</taxon>
        <taxon>Baudoinia</taxon>
    </lineage>
</organism>
<dbReference type="GeneID" id="19115708"/>
<feature type="region of interest" description="Disordered" evidence="1">
    <location>
        <begin position="239"/>
        <end position="305"/>
    </location>
</feature>
<proteinExistence type="predicted"/>
<dbReference type="Proteomes" id="UP000011761">
    <property type="component" value="Unassembled WGS sequence"/>
</dbReference>
<dbReference type="EMBL" id="KB445554">
    <property type="protein sequence ID" value="EMC97408.1"/>
    <property type="molecule type" value="Genomic_DNA"/>
</dbReference>
<dbReference type="RefSeq" id="XP_007675805.1">
    <property type="nucleotide sequence ID" value="XM_007677615.1"/>
</dbReference>
<protein>
    <submittedName>
        <fullName evidence="2">Uncharacterized protein</fullName>
    </submittedName>
</protein>
<accession>M2N0E5</accession>
<feature type="compositionally biased region" description="Basic and acidic residues" evidence="1">
    <location>
        <begin position="249"/>
        <end position="271"/>
    </location>
</feature>
<sequence>MACAPDPAVPGDTRRGMYSTAHVLLFKWAGAELEKGFCYETMAEAFNYPSYDVQQADIPEILNLDGHNGWLGSRVRELVEKLPDDSLAVIYLIDHGGSIDKVERLQVKLYHVCMLQMTLRDGCWKDVLFILDCCSAGQRQLTNSIPPPCGLLTAELIFLAGSNDGTSVDALHTTLLQDWRYRHPTDREQPEWTGNVRVLSAGDGSVVLRKLNRDLSNGEFGENDRMGGKDEEGIEKNEKLGAAQASLRARAEQAEDEQWKSERLDDWPKDDEAAEEEPLEQEPAEDEQAEESGVEHDDANFANLD</sequence>
<reference evidence="2 3" key="1">
    <citation type="journal article" date="2012" name="PLoS Pathog.">
        <title>Diverse lifestyles and strategies of plant pathogenesis encoded in the genomes of eighteen Dothideomycetes fungi.</title>
        <authorList>
            <person name="Ohm R.A."/>
            <person name="Feau N."/>
            <person name="Henrissat B."/>
            <person name="Schoch C.L."/>
            <person name="Horwitz B.A."/>
            <person name="Barry K.W."/>
            <person name="Condon B.J."/>
            <person name="Copeland A.C."/>
            <person name="Dhillon B."/>
            <person name="Glaser F."/>
            <person name="Hesse C.N."/>
            <person name="Kosti I."/>
            <person name="LaButti K."/>
            <person name="Lindquist E.A."/>
            <person name="Lucas S."/>
            <person name="Salamov A.A."/>
            <person name="Bradshaw R.E."/>
            <person name="Ciuffetti L."/>
            <person name="Hamelin R.C."/>
            <person name="Kema G.H.J."/>
            <person name="Lawrence C."/>
            <person name="Scott J.A."/>
            <person name="Spatafora J.W."/>
            <person name="Turgeon B.G."/>
            <person name="de Wit P.J.G.M."/>
            <person name="Zhong S."/>
            <person name="Goodwin S.B."/>
            <person name="Grigoriev I.V."/>
        </authorList>
    </citation>
    <scope>NUCLEOTIDE SEQUENCE [LARGE SCALE GENOMIC DNA]</scope>
    <source>
        <strain evidence="2 3">UAMH 10762</strain>
    </source>
</reference>
<feature type="compositionally biased region" description="Acidic residues" evidence="1">
    <location>
        <begin position="272"/>
        <end position="292"/>
    </location>
</feature>
<keyword evidence="3" id="KW-1185">Reference proteome</keyword>
<evidence type="ECO:0000313" key="2">
    <source>
        <dbReference type="EMBL" id="EMC97408.1"/>
    </source>
</evidence>
<evidence type="ECO:0000313" key="3">
    <source>
        <dbReference type="Proteomes" id="UP000011761"/>
    </source>
</evidence>